<dbReference type="GO" id="GO:0022625">
    <property type="term" value="C:cytosolic large ribosomal subunit"/>
    <property type="evidence" value="ECO:0007669"/>
    <property type="project" value="TreeGrafter"/>
</dbReference>
<comment type="caution">
    <text evidence="5">The sequence shown here is derived from an EMBL/GenBank/DDBJ whole genome shotgun (WGS) entry which is preliminary data.</text>
</comment>
<dbReference type="GO" id="GO:0006412">
    <property type="term" value="P:translation"/>
    <property type="evidence" value="ECO:0007669"/>
    <property type="project" value="InterPro"/>
</dbReference>
<dbReference type="HAMAP" id="MF_01371_B">
    <property type="entry name" value="Ribosomal_uL30_B"/>
    <property type="match status" value="1"/>
</dbReference>
<dbReference type="AlphaFoldDB" id="X0WWD9"/>
<keyword evidence="3" id="KW-0687">Ribonucleoprotein</keyword>
<dbReference type="Gene3D" id="3.30.1390.20">
    <property type="entry name" value="Ribosomal protein L30, ferredoxin-like fold domain"/>
    <property type="match status" value="1"/>
</dbReference>
<reference evidence="5" key="1">
    <citation type="journal article" date="2014" name="Front. Microbiol.">
        <title>High frequency of phylogenetically diverse reductive dehalogenase-homologous genes in deep subseafloor sedimentary metagenomes.</title>
        <authorList>
            <person name="Kawai M."/>
            <person name="Futagami T."/>
            <person name="Toyoda A."/>
            <person name="Takaki Y."/>
            <person name="Nishi S."/>
            <person name="Hori S."/>
            <person name="Arai W."/>
            <person name="Tsubouchi T."/>
            <person name="Morono Y."/>
            <person name="Uchiyama I."/>
            <person name="Ito T."/>
            <person name="Fujiyama A."/>
            <person name="Inagaki F."/>
            <person name="Takami H."/>
        </authorList>
    </citation>
    <scope>NUCLEOTIDE SEQUENCE</scope>
    <source>
        <strain evidence="5">Expedition CK06-06</strain>
    </source>
</reference>
<dbReference type="InterPro" id="IPR005996">
    <property type="entry name" value="Ribosomal_uL30_bac-type"/>
</dbReference>
<evidence type="ECO:0000259" key="4">
    <source>
        <dbReference type="Pfam" id="PF00327"/>
    </source>
</evidence>
<protein>
    <recommendedName>
        <fullName evidence="4">Large ribosomal subunit protein uL30-like ferredoxin-like fold domain-containing protein</fullName>
    </recommendedName>
</protein>
<sequence>MARTNKLRITWVKSSIGYSQDQKATIRALGFRRLGQSVEQPDNPSTRGMVYKVRHLVQVEEI</sequence>
<dbReference type="PIRSF" id="PIRSF002211">
    <property type="entry name" value="Ribosomal_L30_bac-type"/>
    <property type="match status" value="1"/>
</dbReference>
<accession>X0WWD9</accession>
<keyword evidence="2" id="KW-0689">Ribosomal protein</keyword>
<evidence type="ECO:0000256" key="3">
    <source>
        <dbReference type="ARBA" id="ARBA00023274"/>
    </source>
</evidence>
<dbReference type="PANTHER" id="PTHR15892">
    <property type="entry name" value="MITOCHONDRIAL RIBOSOMAL PROTEIN L30"/>
    <property type="match status" value="1"/>
</dbReference>
<name>X0WWD9_9ZZZZ</name>
<organism evidence="5">
    <name type="scientific">marine sediment metagenome</name>
    <dbReference type="NCBI Taxonomy" id="412755"/>
    <lineage>
        <taxon>unclassified sequences</taxon>
        <taxon>metagenomes</taxon>
        <taxon>ecological metagenomes</taxon>
    </lineage>
</organism>
<evidence type="ECO:0000313" key="5">
    <source>
        <dbReference type="EMBL" id="GAG17061.1"/>
    </source>
</evidence>
<dbReference type="NCBIfam" id="TIGR01308">
    <property type="entry name" value="rpmD_bact"/>
    <property type="match status" value="1"/>
</dbReference>
<dbReference type="EMBL" id="BARS01035306">
    <property type="protein sequence ID" value="GAG17061.1"/>
    <property type="molecule type" value="Genomic_DNA"/>
</dbReference>
<dbReference type="SUPFAM" id="SSF55129">
    <property type="entry name" value="Ribosomal protein L30p/L7e"/>
    <property type="match status" value="1"/>
</dbReference>
<feature type="domain" description="Large ribosomal subunit protein uL30-like ferredoxin-like fold" evidence="4">
    <location>
        <begin position="7"/>
        <end position="57"/>
    </location>
</feature>
<dbReference type="InterPro" id="IPR016082">
    <property type="entry name" value="Ribosomal_uL30_ferredoxin-like"/>
</dbReference>
<dbReference type="InterPro" id="IPR036919">
    <property type="entry name" value="Ribo_uL30_ferredoxin-like_sf"/>
</dbReference>
<dbReference type="PANTHER" id="PTHR15892:SF2">
    <property type="entry name" value="LARGE RIBOSOMAL SUBUNIT PROTEIN UL30M"/>
    <property type="match status" value="1"/>
</dbReference>
<evidence type="ECO:0000256" key="2">
    <source>
        <dbReference type="ARBA" id="ARBA00022980"/>
    </source>
</evidence>
<comment type="similarity">
    <text evidence="1">Belongs to the universal ribosomal protein uL30 family.</text>
</comment>
<proteinExistence type="inferred from homology"/>
<evidence type="ECO:0000256" key="1">
    <source>
        <dbReference type="ARBA" id="ARBA00007594"/>
    </source>
</evidence>
<dbReference type="Pfam" id="PF00327">
    <property type="entry name" value="Ribosomal_L30"/>
    <property type="match status" value="1"/>
</dbReference>
<dbReference type="GO" id="GO:0003735">
    <property type="term" value="F:structural constituent of ribosome"/>
    <property type="evidence" value="ECO:0007669"/>
    <property type="project" value="InterPro"/>
</dbReference>
<dbReference type="FunFam" id="3.30.1390.20:FF:000001">
    <property type="entry name" value="50S ribosomal protein L30"/>
    <property type="match status" value="1"/>
</dbReference>
<gene>
    <name evidence="5" type="ORF">S01H1_54414</name>
</gene>
<dbReference type="CDD" id="cd01658">
    <property type="entry name" value="Ribosomal_L30"/>
    <property type="match status" value="1"/>
</dbReference>